<name>A0A510K6P0_9FUSO</name>
<proteinExistence type="predicted"/>
<protein>
    <submittedName>
        <fullName evidence="1">Initiator RepB protein</fullName>
    </submittedName>
</protein>
<dbReference type="RefSeq" id="WP_232056068.1">
    <property type="nucleotide sequence ID" value="NZ_AP019831.1"/>
</dbReference>
<dbReference type="Proteomes" id="UP000422644">
    <property type="component" value="Chromosome"/>
</dbReference>
<dbReference type="AlphaFoldDB" id="A0A510K6P0"/>
<dbReference type="EMBL" id="AP019831">
    <property type="protein sequence ID" value="BBM46125.1"/>
    <property type="molecule type" value="Genomic_DNA"/>
</dbReference>
<gene>
    <name evidence="1" type="ORF">JMUB3870_2252</name>
</gene>
<sequence>MFNTLTIKSINEQKNGMVVVKIQNVDDFYEQNFNFNSMEHFENRFRKYVI</sequence>
<evidence type="ECO:0000313" key="2">
    <source>
        <dbReference type="Proteomes" id="UP000422644"/>
    </source>
</evidence>
<evidence type="ECO:0000313" key="1">
    <source>
        <dbReference type="EMBL" id="BBM46125.1"/>
    </source>
</evidence>
<reference evidence="1 2" key="1">
    <citation type="submission" date="2019-07" db="EMBL/GenBank/DDBJ databases">
        <title>Complete Genome Sequence of Leptotrichia trevisanii Strain JMUB3870.</title>
        <authorList>
            <person name="Watanabe S."/>
            <person name="Cui L."/>
        </authorList>
    </citation>
    <scope>NUCLEOTIDE SEQUENCE [LARGE SCALE GENOMIC DNA]</scope>
    <source>
        <strain evidence="1 2">JMUB3870</strain>
    </source>
</reference>
<organism evidence="1 2">
    <name type="scientific">Leptotrichia trevisanii</name>
    <dbReference type="NCBI Taxonomy" id="109328"/>
    <lineage>
        <taxon>Bacteria</taxon>
        <taxon>Fusobacteriati</taxon>
        <taxon>Fusobacteriota</taxon>
        <taxon>Fusobacteriia</taxon>
        <taxon>Fusobacteriales</taxon>
        <taxon>Leptotrichiaceae</taxon>
        <taxon>Leptotrichia</taxon>
    </lineage>
</organism>
<accession>A0A510K6P0</accession>
<keyword evidence="2" id="KW-1185">Reference proteome</keyword>